<dbReference type="Proteomes" id="UP000265566">
    <property type="component" value="Chromosome 2"/>
</dbReference>
<evidence type="ECO:0008006" key="3">
    <source>
        <dbReference type="Google" id="ProtNLM"/>
    </source>
</evidence>
<comment type="caution">
    <text evidence="2">The sequence shown here is derived from an EMBL/GenBank/DDBJ whole genome shotgun (WGS) entry which is preliminary data.</text>
</comment>
<name>A0A396J8N9_MEDTR</name>
<keyword evidence="1" id="KW-1133">Transmembrane helix</keyword>
<dbReference type="Gramene" id="rna10565">
    <property type="protein sequence ID" value="RHN74480.1"/>
    <property type="gene ID" value="gene10565"/>
</dbReference>
<gene>
    <name evidence="2" type="ORF">MtrunA17_Chr2g0310891</name>
</gene>
<dbReference type="EMBL" id="PSQE01000002">
    <property type="protein sequence ID" value="RHN74480.1"/>
    <property type="molecule type" value="Genomic_DNA"/>
</dbReference>
<sequence>MKISYLNFTSFYKNNLLFLLQLGLTSIYFITSFTCGAVRVII</sequence>
<protein>
    <recommendedName>
        <fullName evidence="3">Transmembrane protein</fullName>
    </recommendedName>
</protein>
<proteinExistence type="predicted"/>
<reference evidence="2" key="1">
    <citation type="journal article" date="2018" name="Nat. Plants">
        <title>Whole-genome landscape of Medicago truncatula symbiotic genes.</title>
        <authorList>
            <person name="Pecrix Y."/>
            <person name="Gamas P."/>
            <person name="Carrere S."/>
        </authorList>
    </citation>
    <scope>NUCLEOTIDE SEQUENCE</scope>
    <source>
        <tissue evidence="2">Leaves</tissue>
    </source>
</reference>
<evidence type="ECO:0000256" key="1">
    <source>
        <dbReference type="SAM" id="Phobius"/>
    </source>
</evidence>
<keyword evidence="1" id="KW-0472">Membrane</keyword>
<feature type="transmembrane region" description="Helical" evidence="1">
    <location>
        <begin position="16"/>
        <end position="41"/>
    </location>
</feature>
<organism evidence="2">
    <name type="scientific">Medicago truncatula</name>
    <name type="common">Barrel medic</name>
    <name type="synonym">Medicago tribuloides</name>
    <dbReference type="NCBI Taxonomy" id="3880"/>
    <lineage>
        <taxon>Eukaryota</taxon>
        <taxon>Viridiplantae</taxon>
        <taxon>Streptophyta</taxon>
        <taxon>Embryophyta</taxon>
        <taxon>Tracheophyta</taxon>
        <taxon>Spermatophyta</taxon>
        <taxon>Magnoliopsida</taxon>
        <taxon>eudicotyledons</taxon>
        <taxon>Gunneridae</taxon>
        <taxon>Pentapetalae</taxon>
        <taxon>rosids</taxon>
        <taxon>fabids</taxon>
        <taxon>Fabales</taxon>
        <taxon>Fabaceae</taxon>
        <taxon>Papilionoideae</taxon>
        <taxon>50 kb inversion clade</taxon>
        <taxon>NPAAA clade</taxon>
        <taxon>Hologalegina</taxon>
        <taxon>IRL clade</taxon>
        <taxon>Trifolieae</taxon>
        <taxon>Medicago</taxon>
    </lineage>
</organism>
<evidence type="ECO:0000313" key="2">
    <source>
        <dbReference type="EMBL" id="RHN74480.1"/>
    </source>
</evidence>
<keyword evidence="1" id="KW-0812">Transmembrane</keyword>
<accession>A0A396J8N9</accession>
<dbReference type="AlphaFoldDB" id="A0A396J8N9"/>